<proteinExistence type="predicted"/>
<sequence length="223" mass="23731">MLSSCFAPYPVAQRVRELQPLLSKWGVGAPPRSRLVSEEDYCQGLVNRLAIRIATVTQARQRMGNNGAAGAGDVQGIGACGVLNPFMCEGGSVSDGAKSRPSGMAVSQRSEEPSAMRESLILRRSLSGQFQLTMVPVEGGSVGAAGFHDDVMPFASQASRRASEELDAHSVSASMSGEVVVVRMPRNLVRCHRPNAVESTSEKVVDRAKLGGGGVHRPQLWGW</sequence>
<organism evidence="2 3">
    <name type="scientific">Leishmania enriettii</name>
    <dbReference type="NCBI Taxonomy" id="5663"/>
    <lineage>
        <taxon>Eukaryota</taxon>
        <taxon>Discoba</taxon>
        <taxon>Euglenozoa</taxon>
        <taxon>Kinetoplastea</taxon>
        <taxon>Metakinetoplastina</taxon>
        <taxon>Trypanosomatida</taxon>
        <taxon>Trypanosomatidae</taxon>
        <taxon>Leishmaniinae</taxon>
        <taxon>Leishmania</taxon>
    </lineage>
</organism>
<dbReference type="Proteomes" id="UP000674179">
    <property type="component" value="Chromosome 17"/>
</dbReference>
<feature type="region of interest" description="Disordered" evidence="1">
    <location>
        <begin position="93"/>
        <end position="117"/>
    </location>
</feature>
<dbReference type="AlphaFoldDB" id="A0A836KY09"/>
<protein>
    <submittedName>
        <fullName evidence="2">Uncharacterized protein</fullName>
    </submittedName>
</protein>
<comment type="caution">
    <text evidence="2">The sequence shown here is derived from an EMBL/GenBank/DDBJ whole genome shotgun (WGS) entry which is preliminary data.</text>
</comment>
<evidence type="ECO:0000256" key="1">
    <source>
        <dbReference type="SAM" id="MobiDB-lite"/>
    </source>
</evidence>
<evidence type="ECO:0000313" key="2">
    <source>
        <dbReference type="EMBL" id="KAG5482123.1"/>
    </source>
</evidence>
<keyword evidence="3" id="KW-1185">Reference proteome</keyword>
<dbReference type="RefSeq" id="XP_067693985.1">
    <property type="nucleotide sequence ID" value="XM_067837657.1"/>
</dbReference>
<dbReference type="KEGG" id="lenr:94173167"/>
<dbReference type="GeneID" id="94173167"/>
<name>A0A836KY09_LEIEN</name>
<gene>
    <name evidence="2" type="ORF">CUR178_05980</name>
</gene>
<accession>A0A836KY09</accession>
<evidence type="ECO:0000313" key="3">
    <source>
        <dbReference type="Proteomes" id="UP000674179"/>
    </source>
</evidence>
<dbReference type="OrthoDB" id="252644at2759"/>
<reference evidence="2 3" key="1">
    <citation type="submission" date="2021-02" db="EMBL/GenBank/DDBJ databases">
        <title>Leishmania (Mundinia) enrietti genome sequencing and assembly.</title>
        <authorList>
            <person name="Almutairi H."/>
            <person name="Gatherer D."/>
        </authorList>
    </citation>
    <scope>NUCLEOTIDE SEQUENCE [LARGE SCALE GENOMIC DNA]</scope>
    <source>
        <strain evidence="2">CUR178</strain>
    </source>
</reference>
<dbReference type="EMBL" id="JAFHKP010000017">
    <property type="protein sequence ID" value="KAG5482123.1"/>
    <property type="molecule type" value="Genomic_DNA"/>
</dbReference>